<evidence type="ECO:0000313" key="26">
    <source>
        <dbReference type="EMBL" id="CAK1542878.1"/>
    </source>
</evidence>
<evidence type="ECO:0000256" key="17">
    <source>
        <dbReference type="ARBA" id="ARBA00023002"/>
    </source>
</evidence>
<dbReference type="InterPro" id="IPR000674">
    <property type="entry name" value="Ald_Oxase/Xan_DH_a/b"/>
</dbReference>
<dbReference type="Gene3D" id="3.30.390.50">
    <property type="entry name" value="CO dehydrogenase flavoprotein, C-terminal domain"/>
    <property type="match status" value="1"/>
</dbReference>
<dbReference type="Pfam" id="PF02738">
    <property type="entry name" value="MoCoBD_1"/>
    <property type="match status" value="1"/>
</dbReference>
<feature type="compositionally biased region" description="Polar residues" evidence="22">
    <location>
        <begin position="1500"/>
        <end position="1510"/>
    </location>
</feature>
<dbReference type="SMART" id="SM01008">
    <property type="entry name" value="Ald_Xan_dh_C"/>
    <property type="match status" value="1"/>
</dbReference>
<comment type="subcellular location">
    <subcellularLocation>
        <location evidence="3">Peroxisome</location>
    </subcellularLocation>
</comment>
<dbReference type="SUPFAM" id="SSF53098">
    <property type="entry name" value="Ribonuclease H-like"/>
    <property type="match status" value="1"/>
</dbReference>
<evidence type="ECO:0000256" key="9">
    <source>
        <dbReference type="ARBA" id="ARBA00022695"/>
    </source>
</evidence>
<dbReference type="InterPro" id="IPR036010">
    <property type="entry name" value="2Fe-2S_ferredoxin-like_sf"/>
</dbReference>
<evidence type="ECO:0000256" key="7">
    <source>
        <dbReference type="ARBA" id="ARBA00022630"/>
    </source>
</evidence>
<evidence type="ECO:0000256" key="6">
    <source>
        <dbReference type="ARBA" id="ARBA00022505"/>
    </source>
</evidence>
<evidence type="ECO:0000259" key="24">
    <source>
        <dbReference type="PROSITE" id="PS51085"/>
    </source>
</evidence>
<organism evidence="26 27">
    <name type="scientific">Leptosia nina</name>
    <dbReference type="NCBI Taxonomy" id="320188"/>
    <lineage>
        <taxon>Eukaryota</taxon>
        <taxon>Metazoa</taxon>
        <taxon>Ecdysozoa</taxon>
        <taxon>Arthropoda</taxon>
        <taxon>Hexapoda</taxon>
        <taxon>Insecta</taxon>
        <taxon>Pterygota</taxon>
        <taxon>Neoptera</taxon>
        <taxon>Endopterygota</taxon>
        <taxon>Lepidoptera</taxon>
        <taxon>Glossata</taxon>
        <taxon>Ditrysia</taxon>
        <taxon>Papilionoidea</taxon>
        <taxon>Pieridae</taxon>
        <taxon>Pierinae</taxon>
        <taxon>Leptosia</taxon>
    </lineage>
</organism>
<evidence type="ECO:0000256" key="11">
    <source>
        <dbReference type="ARBA" id="ARBA00022722"/>
    </source>
</evidence>
<dbReference type="InterPro" id="IPR036856">
    <property type="entry name" value="Ald_Oxase/Xan_DH_a/b_sf"/>
</dbReference>
<dbReference type="InterPro" id="IPR041588">
    <property type="entry name" value="Integrase_H2C2"/>
</dbReference>
<evidence type="ECO:0000256" key="13">
    <source>
        <dbReference type="ARBA" id="ARBA00022759"/>
    </source>
</evidence>
<dbReference type="PROSITE" id="PS51387">
    <property type="entry name" value="FAD_PCMH"/>
    <property type="match status" value="1"/>
</dbReference>
<dbReference type="InterPro" id="IPR005107">
    <property type="entry name" value="CO_DH_flav_C"/>
</dbReference>
<dbReference type="Gene3D" id="3.90.1170.50">
    <property type="entry name" value="Aldehyde oxidase/xanthine dehydrogenase, a/b hammerhead"/>
    <property type="match status" value="1"/>
</dbReference>
<comment type="cofactor">
    <cofactor evidence="1">
        <name>Mo-molybdopterin</name>
        <dbReference type="ChEBI" id="CHEBI:71302"/>
    </cofactor>
</comment>
<dbReference type="Pfam" id="PF01315">
    <property type="entry name" value="Ald_Xan_dh_C"/>
    <property type="match status" value="1"/>
</dbReference>
<accession>A0AAV1J1Y9</accession>
<dbReference type="Pfam" id="PF12259">
    <property type="entry name" value="Baculo_F"/>
    <property type="match status" value="1"/>
</dbReference>
<evidence type="ECO:0000256" key="16">
    <source>
        <dbReference type="ARBA" id="ARBA00022918"/>
    </source>
</evidence>
<keyword evidence="10" id="KW-0001">2Fe-2S</keyword>
<evidence type="ECO:0000256" key="15">
    <source>
        <dbReference type="ARBA" id="ARBA00022827"/>
    </source>
</evidence>
<comment type="caution">
    <text evidence="26">The sequence shown here is derived from an EMBL/GenBank/DDBJ whole genome shotgun (WGS) entry which is preliminary data.</text>
</comment>
<dbReference type="PANTHER" id="PTHR11908:SF132">
    <property type="entry name" value="ALDEHYDE OXIDASE 1-RELATED"/>
    <property type="match status" value="1"/>
</dbReference>
<dbReference type="GO" id="GO:0071949">
    <property type="term" value="F:FAD binding"/>
    <property type="evidence" value="ECO:0007669"/>
    <property type="project" value="InterPro"/>
</dbReference>
<dbReference type="Pfam" id="PF20256">
    <property type="entry name" value="MoCoBD_2"/>
    <property type="match status" value="1"/>
</dbReference>
<dbReference type="PROSITE" id="PS00141">
    <property type="entry name" value="ASP_PROTEASE"/>
    <property type="match status" value="1"/>
</dbReference>
<dbReference type="FunFam" id="3.30.365.10:FF:000002">
    <property type="entry name" value="Xanthine dehydrogenase oxidase"/>
    <property type="match status" value="1"/>
</dbReference>
<dbReference type="InterPro" id="IPR021109">
    <property type="entry name" value="Peptidase_aspartic_dom_sf"/>
</dbReference>
<evidence type="ECO:0000256" key="14">
    <source>
        <dbReference type="ARBA" id="ARBA00022801"/>
    </source>
</evidence>
<keyword evidence="7" id="KW-0285">Flavoprotein</keyword>
<keyword evidence="16" id="KW-0695">RNA-directed DNA polymerase</keyword>
<dbReference type="PROSITE" id="PS51085">
    <property type="entry name" value="2FE2S_FER_2"/>
    <property type="match status" value="1"/>
</dbReference>
<dbReference type="InterPro" id="IPR002888">
    <property type="entry name" value="2Fe-2S-bd"/>
</dbReference>
<dbReference type="GO" id="GO:0005777">
    <property type="term" value="C:peroxisome"/>
    <property type="evidence" value="ECO:0007669"/>
    <property type="project" value="UniProtKB-SubCell"/>
</dbReference>
<dbReference type="SUPFAM" id="SSF55447">
    <property type="entry name" value="CO dehydrogenase flavoprotein C-terminal domain-like"/>
    <property type="match status" value="1"/>
</dbReference>
<dbReference type="GO" id="GO:0003676">
    <property type="term" value="F:nucleic acid binding"/>
    <property type="evidence" value="ECO:0007669"/>
    <property type="project" value="InterPro"/>
</dbReference>
<feature type="region of interest" description="Disordered" evidence="22">
    <location>
        <begin position="1464"/>
        <end position="1530"/>
    </location>
</feature>
<dbReference type="Pfam" id="PF01799">
    <property type="entry name" value="Fer2_2"/>
    <property type="match status" value="1"/>
</dbReference>
<dbReference type="Gene3D" id="1.10.150.120">
    <property type="entry name" value="[2Fe-2S]-binding domain"/>
    <property type="match status" value="1"/>
</dbReference>
<dbReference type="GO" id="GO:0005506">
    <property type="term" value="F:iron ion binding"/>
    <property type="evidence" value="ECO:0007669"/>
    <property type="project" value="InterPro"/>
</dbReference>
<keyword evidence="15" id="KW-0274">FAD</keyword>
<keyword evidence="18" id="KW-0408">Iron</keyword>
<feature type="domain" description="FAD-binding PCMH-type" evidence="25">
    <location>
        <begin position="209"/>
        <end position="389"/>
    </location>
</feature>
<feature type="compositionally biased region" description="Polar residues" evidence="22">
    <location>
        <begin position="1333"/>
        <end position="1356"/>
    </location>
</feature>
<evidence type="ECO:0000256" key="20">
    <source>
        <dbReference type="ARBA" id="ARBA00023140"/>
    </source>
</evidence>
<keyword evidence="14" id="KW-0378">Hydrolase</keyword>
<reference evidence="26 27" key="1">
    <citation type="submission" date="2023-11" db="EMBL/GenBank/DDBJ databases">
        <authorList>
            <person name="Okamura Y."/>
        </authorList>
    </citation>
    <scope>NUCLEOTIDE SEQUENCE [LARGE SCALE GENOMIC DNA]</scope>
</reference>
<dbReference type="PROSITE" id="PS00197">
    <property type="entry name" value="2FE2S_FER_1"/>
    <property type="match status" value="1"/>
</dbReference>
<protein>
    <submittedName>
        <fullName evidence="26">Uncharacterized protein</fullName>
    </submittedName>
</protein>
<dbReference type="InterPro" id="IPR036683">
    <property type="entry name" value="CO_DH_flav_C_dom_sf"/>
</dbReference>
<dbReference type="GO" id="GO:0015074">
    <property type="term" value="P:DNA integration"/>
    <property type="evidence" value="ECO:0007669"/>
    <property type="project" value="InterPro"/>
</dbReference>
<dbReference type="SUPFAM" id="SSF50630">
    <property type="entry name" value="Acid proteases"/>
    <property type="match status" value="1"/>
</dbReference>
<evidence type="ECO:0000256" key="8">
    <source>
        <dbReference type="ARBA" id="ARBA00022679"/>
    </source>
</evidence>
<dbReference type="InterPro" id="IPR006058">
    <property type="entry name" value="2Fe2S_fd_BS"/>
</dbReference>
<dbReference type="Pfam" id="PF00665">
    <property type="entry name" value="rve"/>
    <property type="match status" value="1"/>
</dbReference>
<dbReference type="InterPro" id="IPR001969">
    <property type="entry name" value="Aspartic_peptidase_AS"/>
</dbReference>
<dbReference type="SUPFAM" id="SSF56176">
    <property type="entry name" value="FAD-binding/transporter-associated domain-like"/>
    <property type="match status" value="1"/>
</dbReference>
<keyword evidence="8" id="KW-0808">Transferase</keyword>
<evidence type="ECO:0000256" key="10">
    <source>
        <dbReference type="ARBA" id="ARBA00022714"/>
    </source>
</evidence>
<feature type="compositionally biased region" description="Polar residues" evidence="22">
    <location>
        <begin position="1466"/>
        <end position="1492"/>
    </location>
</feature>
<keyword evidence="17" id="KW-0560">Oxidoreductase</keyword>
<dbReference type="InterPro" id="IPR022048">
    <property type="entry name" value="Envelope_fusion-like"/>
</dbReference>
<dbReference type="InterPro" id="IPR036397">
    <property type="entry name" value="RNaseH_sf"/>
</dbReference>
<evidence type="ECO:0000256" key="5">
    <source>
        <dbReference type="ARBA" id="ARBA00011738"/>
    </source>
</evidence>
<keyword evidence="9" id="KW-0548">Nucleotidyltransferase</keyword>
<dbReference type="InterPro" id="IPR016208">
    <property type="entry name" value="Ald_Oxase/xanthine_DH-like"/>
</dbReference>
<dbReference type="Gene3D" id="3.10.20.30">
    <property type="match status" value="1"/>
</dbReference>
<evidence type="ECO:0000256" key="2">
    <source>
        <dbReference type="ARBA" id="ARBA00001974"/>
    </source>
</evidence>
<feature type="region of interest" description="Disordered" evidence="22">
    <location>
        <begin position="1333"/>
        <end position="1365"/>
    </location>
</feature>
<evidence type="ECO:0000313" key="27">
    <source>
        <dbReference type="Proteomes" id="UP001497472"/>
    </source>
</evidence>
<dbReference type="Gene3D" id="1.10.340.70">
    <property type="match status" value="1"/>
</dbReference>
<evidence type="ECO:0000256" key="21">
    <source>
        <dbReference type="ARBA" id="ARBA00034078"/>
    </source>
</evidence>
<dbReference type="Pfam" id="PF03450">
    <property type="entry name" value="CO_deh_flav_C"/>
    <property type="match status" value="1"/>
</dbReference>
<dbReference type="CDD" id="cd00207">
    <property type="entry name" value="fer2"/>
    <property type="match status" value="1"/>
</dbReference>
<dbReference type="FunFam" id="3.30.390.50:FF:000003">
    <property type="entry name" value="Aldehyde oxidase1"/>
    <property type="match status" value="1"/>
</dbReference>
<evidence type="ECO:0000256" key="3">
    <source>
        <dbReference type="ARBA" id="ARBA00004275"/>
    </source>
</evidence>
<dbReference type="SMART" id="SM01092">
    <property type="entry name" value="CO_deh_flav_C"/>
    <property type="match status" value="1"/>
</dbReference>
<dbReference type="GO" id="GO:0004190">
    <property type="term" value="F:aspartic-type endopeptidase activity"/>
    <property type="evidence" value="ECO:0007669"/>
    <property type="project" value="InterPro"/>
</dbReference>
<dbReference type="InterPro" id="IPR012337">
    <property type="entry name" value="RNaseH-like_sf"/>
</dbReference>
<feature type="domain" description="2Fe-2S ferredoxin-type" evidence="24">
    <location>
        <begin position="2"/>
        <end position="86"/>
    </location>
</feature>
<dbReference type="SUPFAM" id="SSF54665">
    <property type="entry name" value="CO dehydrogenase molybdoprotein N-domain-like"/>
    <property type="match status" value="1"/>
</dbReference>
<comment type="cofactor">
    <cofactor evidence="21">
        <name>[2Fe-2S] cluster</name>
        <dbReference type="ChEBI" id="CHEBI:190135"/>
    </cofactor>
</comment>
<dbReference type="Gene3D" id="3.30.465.10">
    <property type="match status" value="1"/>
</dbReference>
<sequence>MDRVKFKVNGVERTVGCEVSSHVTLLDYLRRWLELRGTKYMCQEAGCGACIVSVVKSQGAPVEGVNACMVSVTSCHGWDITTIEKIGNRLDGYHPLQKSLYENNGTQCGYCSPGWIMAMYSLLKKKKMTMLEIEQSLGSNICRCTGYRPILDAFKKFAADCPEPYHVIDIEDLSICKKSGETCSKDCDDFEWCMVSKEDVKQPTVLHIRLSDNRDWYRVEDVVDIFRILNIHGTDSYMLIAGNTAKGVYPILEYPRVLIDVSAVPSLKGYFLQQNLVIGAGNTLTELLEIFDTMCKKDNFEYLNVFIEHLKLVAHIPLKNIGTIAGNLMIKNKHKEFSSDIFLLLNTVGAELAIMNSSGAVNRVNMNDFLKLDMRGKVLMNILLPPLNNNYIKIVTYKIMPRSQSAHAIVHAGFTYKINEGRVLDCRIAYGGLSPDFTRALRTERYLIGRNLFNNETLQGAIAVLDQEMVVDDNPPEKSVPYRRKLALGLFYKGLLSICPPEVVSPRYRSAPIKLRDARTLSDGRQIFDTNPTLWPLNKPSPKFDGLIQCAGEANYSEDVPSFPKEVFATFVLASVGLGTIQQIDASVALNEPGVIAFYKASDIPGTNSFIPGGSLLFLANEEILCEKEVKFYNQPLGIIVAETQHAADKGAALVKVTYRNIRKPEIDIKKTKKDPKRISLFSTIPATKRGNEVAKVINGEMTIYSQYHFCMETLVCVSHPTEEGIKLYSTSQWIDSVHRVVARALKIPQNKIDVFLRRLGGAYGMKISRGAQVSVACALVTHKLNRPCRFIQSLKNNMRYVGKRFPCSINFEFAVNSEGVIQYNNYELFEDNGYVVDEPIAILGADVFNNCYDKSSWEYKLYNATTDTPSNTWCSLEVIAMAEWLMERISYEMNLDPLSVRLANLDRENHNDINELINTLKQNSQFEQRRLAIKEFNSENRWKKRGLRHSLLRWTPYGSLYLTINIAVYADDGTIVLTHGGVEMGQGINTKAAQICAYYLNIPVEKVQVKPNDTTISPNCFVSGGSITSQFVGVGIQKCCQELLRKLEPIRNKMENPTWEALIKAAREAEVDLQTHSVTGMTDIRNYHVYGVTCAEVEIDVLTGEWNIIRVDLIEDVGRSVNPEIDIGQVEGAFVMGCGYWTTEELVFNKNTGELLTDRSWHYWVPQARDIPQDFRIYFRKKSFSSEYILGSKVTGEPPTCMGVVIPITMRESIVEARKESGLPSNIWFPIADLQECRQLNIEPVNQFALRVETCLSKLLTEVTLSNKKKTELLGRTAAMEDLALHTFLLGLKPDISNLVRGKNPSTLNEAINLATSEEKILNLFAKRNSHTSVPQRQGSKPNYSFKPFSNTNARPQMPKQHDRHDPIPFCRAIIKIINLLVSTVSLTRTNIVTSSHNHLPVQIILSFITTFKRIVGQRRCLVRPKNLPLAITLNHNDTVSISKDHTGNQPQASVHISKIRDHTGNQPQTSAQTSISKDHTGNQPQASVHTSKIRDHTGNQPQTSAQTSKTRDHTGKQPQARVQYHSKPTKPVHKILENEEIYEISSIPNKMYLPYVVVQTSVANKPLRFLVDTGSSICLIQNSSIESFSHLLLKGNIIKIKGINSRDDTMATLGDFDMNLIFGKESIPFTFHIIEQVHLPYDGIIGNDLLTRFQCSVDYNRQILNLEKNKIKLNFTDPTYQIPPRSEITVECSVVNPELKEGLILDQHISETLFIANCLVRVKSNNRINLTVLNTSETPVKLNSNLLLTLHPVDFEPCLSNYISNKSCLDRTNEVLNLLRVSHLNTEEREALYDLCSNYSDIFHLPNDILTSTDAIQHEIRTSSDQPINVKSYRFPEVHKEEEFEYEIVYRKGRLNSAADALSRYPVNPIYPENSPNSPNNDLIDPRLLDISPFNAEPYDFSPLNIPSPEYLPEPLPAILPSSENATLDIVPNSIPENIEIENQPQPSTSTEIPNILYPHPIIREPTIEPADTYTRFLKLPLSVNHDTIITEHNDSILKTQNKILIIPTSLDLDESIPYVQEILSNSSDSESFIASEKTLHSYKLFSYNNKAYYFLFTKVHHFDTCSYSDIFESIKNLRNYLISNKEPINKVSITDFKNPFDKHVYIKIYNILSYLFHNTNIQIDMYHNKTYYPSPSEVPKILRENHDIPIAGHLGSNRMFNRIREQYYWKNMRSEIETYVKNCIPCQTNKALRKINRAPMQITTTSTTAFERLSLDIVGPLPESGTAKIKYILTLQDDLTKYSVAYPIRSTTAEETSECLIHFISLFGIPKTILTDQGTNFTAEMFKETCKFLKIKQLWSSPYHPQTQGALERSHSTLKEYLKSYICENQDNWPQYVYTAMLAYNTAVHSTTNYTPYDSMSSAQEIFIETSKNTSGIYFDPIGLLKIVDGHLSVVIPIDISYIESHIKNLNGVIGSSKFLCKQNELYTDIECLNLLQPLSIRYHDIIQDFESISHLIESRPKRSAWISGVGTVFKHVFGTMDENDAIQYSNAIQLIEKDQTEISKLVKQNILVTTTTLSSFKDALNKININEQQLNSAIDTLANSQQNLTILSNSLLLKSKFNEIITILESSLLTLSFKLEDIINAVMFSKANILYPSVITPKQLFLELVQNHRFLADYHQFPLSLSLENIYTLMNVSEIATYYSDNKIIFILKIPLVNTKTYSIYHNIPYPVVVANNTYTSIIPSTKYIAITRDRSYYLFLCKFVRSGNCHRYLNKGRVKHEIENPEELSGVAVGSSIPVPRLRSSPI</sequence>
<feature type="domain" description="Integrase catalytic" evidence="23">
    <location>
        <begin position="2198"/>
        <end position="2367"/>
    </location>
</feature>
<dbReference type="GO" id="GO:0016491">
    <property type="term" value="F:oxidoreductase activity"/>
    <property type="evidence" value="ECO:0007669"/>
    <property type="project" value="UniProtKB-KW"/>
</dbReference>
<keyword evidence="6" id="KW-0500">Molybdenum</keyword>
<dbReference type="InterPro" id="IPR012675">
    <property type="entry name" value="Beta-grasp_dom_sf"/>
</dbReference>
<dbReference type="SUPFAM" id="SSF54292">
    <property type="entry name" value="2Fe-2S ferredoxin-like"/>
    <property type="match status" value="1"/>
</dbReference>
<dbReference type="PROSITE" id="PS50994">
    <property type="entry name" value="INTEGRASE"/>
    <property type="match status" value="1"/>
</dbReference>
<evidence type="ECO:0000256" key="18">
    <source>
        <dbReference type="ARBA" id="ARBA00023004"/>
    </source>
</evidence>
<keyword evidence="19" id="KW-0411">Iron-sulfur</keyword>
<evidence type="ECO:0000256" key="4">
    <source>
        <dbReference type="ARBA" id="ARBA00006849"/>
    </source>
</evidence>
<dbReference type="GO" id="GO:0003964">
    <property type="term" value="F:RNA-directed DNA polymerase activity"/>
    <property type="evidence" value="ECO:0007669"/>
    <property type="project" value="UniProtKB-KW"/>
</dbReference>
<dbReference type="GO" id="GO:0051537">
    <property type="term" value="F:2 iron, 2 sulfur cluster binding"/>
    <property type="evidence" value="ECO:0007669"/>
    <property type="project" value="UniProtKB-KW"/>
</dbReference>
<dbReference type="InterPro" id="IPR016166">
    <property type="entry name" value="FAD-bd_PCMH"/>
</dbReference>
<dbReference type="Pfam" id="PF17921">
    <property type="entry name" value="Integrase_H2C2"/>
    <property type="match status" value="1"/>
</dbReference>
<dbReference type="InterPro" id="IPR037165">
    <property type="entry name" value="AldOxase/xan_DH_Mopterin-bd_sf"/>
</dbReference>
<keyword evidence="13" id="KW-0255">Endonuclease</keyword>
<keyword evidence="12" id="KW-0479">Metal-binding</keyword>
<dbReference type="InterPro" id="IPR036318">
    <property type="entry name" value="FAD-bd_PCMH-like_sf"/>
</dbReference>
<dbReference type="FunFam" id="3.30.365.10:FF:000001">
    <property type="entry name" value="Xanthine dehydrogenase oxidase"/>
    <property type="match status" value="1"/>
</dbReference>
<dbReference type="InterPro" id="IPR046867">
    <property type="entry name" value="AldOxase/xan_DH_MoCoBD2"/>
</dbReference>
<dbReference type="Gene3D" id="3.30.420.10">
    <property type="entry name" value="Ribonuclease H-like superfamily/Ribonuclease H"/>
    <property type="match status" value="1"/>
</dbReference>
<dbReference type="SUPFAM" id="SSF56003">
    <property type="entry name" value="Molybdenum cofactor-binding domain"/>
    <property type="match status" value="1"/>
</dbReference>
<evidence type="ECO:0000256" key="12">
    <source>
        <dbReference type="ARBA" id="ARBA00022723"/>
    </source>
</evidence>
<dbReference type="PANTHER" id="PTHR11908">
    <property type="entry name" value="XANTHINE DEHYDROGENASE"/>
    <property type="match status" value="1"/>
</dbReference>
<dbReference type="InterPro" id="IPR001041">
    <property type="entry name" value="2Fe-2S_ferredoxin-type"/>
</dbReference>
<evidence type="ECO:0000256" key="22">
    <source>
        <dbReference type="SAM" id="MobiDB-lite"/>
    </source>
</evidence>
<evidence type="ECO:0000259" key="25">
    <source>
        <dbReference type="PROSITE" id="PS51387"/>
    </source>
</evidence>
<dbReference type="GO" id="GO:0006508">
    <property type="term" value="P:proteolysis"/>
    <property type="evidence" value="ECO:0007669"/>
    <property type="project" value="InterPro"/>
</dbReference>
<proteinExistence type="inferred from homology"/>
<dbReference type="FunFam" id="1.10.340.70:FF:000001">
    <property type="entry name" value="Retrovirus-related Pol polyprotein from transposon gypsy-like Protein"/>
    <property type="match status" value="1"/>
</dbReference>
<comment type="subunit">
    <text evidence="5">Homodimer.</text>
</comment>
<dbReference type="EMBL" id="CAVLEF010000004">
    <property type="protein sequence ID" value="CAK1542878.1"/>
    <property type="molecule type" value="Genomic_DNA"/>
</dbReference>
<dbReference type="InterPro" id="IPR018061">
    <property type="entry name" value="Retropepsins"/>
</dbReference>
<keyword evidence="20" id="KW-0576">Peroxisome</keyword>
<dbReference type="InterPro" id="IPR008274">
    <property type="entry name" value="AldOxase/xan_DH_MoCoBD1"/>
</dbReference>
<gene>
    <name evidence="26" type="ORF">LNINA_LOCUS2725</name>
</gene>
<dbReference type="Pfam" id="PF00077">
    <property type="entry name" value="RVP"/>
    <property type="match status" value="1"/>
</dbReference>
<evidence type="ECO:0000256" key="1">
    <source>
        <dbReference type="ARBA" id="ARBA00001924"/>
    </source>
</evidence>
<dbReference type="Pfam" id="PF00941">
    <property type="entry name" value="FAD_binding_5"/>
    <property type="match status" value="1"/>
</dbReference>
<dbReference type="Gene3D" id="3.30.365.10">
    <property type="entry name" value="Aldehyde oxidase/xanthine dehydrogenase, molybdopterin binding domain"/>
    <property type="match status" value="4"/>
</dbReference>
<dbReference type="SUPFAM" id="SSF47741">
    <property type="entry name" value="CO dehydrogenase ISP C-domain like"/>
    <property type="match status" value="1"/>
</dbReference>
<dbReference type="InterPro" id="IPR001584">
    <property type="entry name" value="Integrase_cat-core"/>
</dbReference>
<comment type="similarity">
    <text evidence="4">Belongs to the xanthine dehydrogenase family.</text>
</comment>
<name>A0AAV1J1Y9_9NEOP</name>
<evidence type="ECO:0000256" key="19">
    <source>
        <dbReference type="ARBA" id="ARBA00023014"/>
    </source>
</evidence>
<dbReference type="FunFam" id="3.30.420.10:FF:000032">
    <property type="entry name" value="Retrovirus-related Pol polyprotein from transposon 297-like Protein"/>
    <property type="match status" value="1"/>
</dbReference>
<dbReference type="GO" id="GO:0004519">
    <property type="term" value="F:endonuclease activity"/>
    <property type="evidence" value="ECO:0007669"/>
    <property type="project" value="UniProtKB-KW"/>
</dbReference>
<dbReference type="InterPro" id="IPR002346">
    <property type="entry name" value="Mopterin_DH_FAD-bd"/>
</dbReference>
<dbReference type="Gene3D" id="2.40.70.10">
    <property type="entry name" value="Acid Proteases"/>
    <property type="match status" value="1"/>
</dbReference>
<keyword evidence="27" id="KW-1185">Reference proteome</keyword>
<dbReference type="Pfam" id="PF00111">
    <property type="entry name" value="Fer2"/>
    <property type="match status" value="1"/>
</dbReference>
<comment type="cofactor">
    <cofactor evidence="2">
        <name>FAD</name>
        <dbReference type="ChEBI" id="CHEBI:57692"/>
    </cofactor>
</comment>
<dbReference type="Proteomes" id="UP001497472">
    <property type="component" value="Unassembled WGS sequence"/>
</dbReference>
<keyword evidence="11" id="KW-0540">Nuclease</keyword>
<dbReference type="InterPro" id="IPR016169">
    <property type="entry name" value="FAD-bd_PCMH_sub2"/>
</dbReference>
<dbReference type="InterPro" id="IPR036884">
    <property type="entry name" value="2Fe-2S-bd_dom_sf"/>
</dbReference>
<evidence type="ECO:0000259" key="23">
    <source>
        <dbReference type="PROSITE" id="PS50994"/>
    </source>
</evidence>